<evidence type="ECO:0000256" key="5">
    <source>
        <dbReference type="ARBA" id="ARBA00022500"/>
    </source>
</evidence>
<comment type="function">
    <text evidence="1 10">Controls the rotational direction of flagella during chemotaxis.</text>
</comment>
<feature type="transmembrane region" description="Helical" evidence="10">
    <location>
        <begin position="6"/>
        <end position="27"/>
    </location>
</feature>
<dbReference type="KEGG" id="hprf:HLPR_17000"/>
<keyword evidence="4 10" id="KW-1003">Cell membrane</keyword>
<evidence type="ECO:0000256" key="1">
    <source>
        <dbReference type="ARBA" id="ARBA00002254"/>
    </source>
</evidence>
<dbReference type="PANTHER" id="PTHR35091">
    <property type="entry name" value="FLAGELLAR PROTEIN FLIL"/>
    <property type="match status" value="1"/>
</dbReference>
<comment type="similarity">
    <text evidence="3 10">Belongs to the FliL family.</text>
</comment>
<keyword evidence="9 10" id="KW-0472">Membrane</keyword>
<dbReference type="Proteomes" id="UP001321786">
    <property type="component" value="Chromosome"/>
</dbReference>
<evidence type="ECO:0000256" key="9">
    <source>
        <dbReference type="ARBA" id="ARBA00023136"/>
    </source>
</evidence>
<dbReference type="GO" id="GO:0006935">
    <property type="term" value="P:chemotaxis"/>
    <property type="evidence" value="ECO:0007669"/>
    <property type="project" value="UniProtKB-KW"/>
</dbReference>
<keyword evidence="6 10" id="KW-0812">Transmembrane</keyword>
<evidence type="ECO:0000256" key="4">
    <source>
        <dbReference type="ARBA" id="ARBA00022475"/>
    </source>
</evidence>
<proteinExistence type="inferred from homology"/>
<protein>
    <recommendedName>
        <fullName evidence="10">Flagellar protein FliL</fullName>
    </recommendedName>
</protein>
<evidence type="ECO:0000256" key="10">
    <source>
        <dbReference type="RuleBase" id="RU364125"/>
    </source>
</evidence>
<evidence type="ECO:0000256" key="6">
    <source>
        <dbReference type="ARBA" id="ARBA00022692"/>
    </source>
</evidence>
<dbReference type="AlphaFoldDB" id="A0AAU9EMM8"/>
<evidence type="ECO:0000256" key="3">
    <source>
        <dbReference type="ARBA" id="ARBA00008281"/>
    </source>
</evidence>
<dbReference type="EMBL" id="AP028654">
    <property type="protein sequence ID" value="BEP29369.1"/>
    <property type="molecule type" value="Genomic_DNA"/>
</dbReference>
<sequence>MKKMLLIGGIALVVVIIVAVVLFVFVFNKSDAPKPITYLEYDLGEQYTNIKDEKKILKFQCSIEYTDATLEVELTKNKTKILSSILELFRTKSYEDIMKSNGQERISSEIQDRVIEILQSDSDNITNVYFVQFIVQG</sequence>
<evidence type="ECO:0000256" key="8">
    <source>
        <dbReference type="ARBA" id="ARBA00022989"/>
    </source>
</evidence>
<organism evidence="11 12">
    <name type="scientific">Helicovermis profundi</name>
    <dbReference type="NCBI Taxonomy" id="3065157"/>
    <lineage>
        <taxon>Bacteria</taxon>
        <taxon>Bacillati</taxon>
        <taxon>Bacillota</taxon>
        <taxon>Clostridia</taxon>
        <taxon>Helicovermis</taxon>
    </lineage>
</organism>
<dbReference type="InterPro" id="IPR005503">
    <property type="entry name" value="FliL"/>
</dbReference>
<dbReference type="RefSeq" id="WP_338535007.1">
    <property type="nucleotide sequence ID" value="NZ_AP028654.1"/>
</dbReference>
<evidence type="ECO:0000256" key="7">
    <source>
        <dbReference type="ARBA" id="ARBA00022779"/>
    </source>
</evidence>
<keyword evidence="7 10" id="KW-0283">Flagellar rotation</keyword>
<evidence type="ECO:0000256" key="2">
    <source>
        <dbReference type="ARBA" id="ARBA00004162"/>
    </source>
</evidence>
<accession>A0AAU9EMM8</accession>
<dbReference type="GO" id="GO:0009425">
    <property type="term" value="C:bacterial-type flagellum basal body"/>
    <property type="evidence" value="ECO:0007669"/>
    <property type="project" value="InterPro"/>
</dbReference>
<dbReference type="PANTHER" id="PTHR35091:SF2">
    <property type="entry name" value="FLAGELLAR PROTEIN FLIL"/>
    <property type="match status" value="1"/>
</dbReference>
<dbReference type="GO" id="GO:0071978">
    <property type="term" value="P:bacterial-type flagellum-dependent swarming motility"/>
    <property type="evidence" value="ECO:0007669"/>
    <property type="project" value="TreeGrafter"/>
</dbReference>
<keyword evidence="12" id="KW-1185">Reference proteome</keyword>
<dbReference type="GO" id="GO:0005886">
    <property type="term" value="C:plasma membrane"/>
    <property type="evidence" value="ECO:0007669"/>
    <property type="project" value="UniProtKB-SubCell"/>
</dbReference>
<comment type="subcellular location">
    <subcellularLocation>
        <location evidence="2">Cell membrane</location>
        <topology evidence="2">Single-pass membrane protein</topology>
    </subcellularLocation>
</comment>
<keyword evidence="5 10" id="KW-0145">Chemotaxis</keyword>
<keyword evidence="8 10" id="KW-1133">Transmembrane helix</keyword>
<evidence type="ECO:0000313" key="12">
    <source>
        <dbReference type="Proteomes" id="UP001321786"/>
    </source>
</evidence>
<dbReference type="Pfam" id="PF03748">
    <property type="entry name" value="FliL"/>
    <property type="match status" value="1"/>
</dbReference>
<name>A0AAU9EMM8_9FIRM</name>
<reference evidence="11 12" key="1">
    <citation type="submission" date="2023-08" db="EMBL/GenBank/DDBJ databases">
        <title>Helicovermis profunda gen. nov., sp. nov., a novel mesophilic, fermentative bacterium within the Bacillota from a deep-sea hydrothermal vent chimney.</title>
        <authorList>
            <person name="Miyazaki U."/>
            <person name="Mizutani D."/>
            <person name="Hashimoto Y."/>
            <person name="Tame A."/>
            <person name="Sawayama S."/>
            <person name="Miyazaki J."/>
            <person name="Takai K."/>
            <person name="Nakagawa S."/>
        </authorList>
    </citation>
    <scope>NUCLEOTIDE SEQUENCE [LARGE SCALE GENOMIC DNA]</scope>
    <source>
        <strain evidence="11 12">S502</strain>
    </source>
</reference>
<gene>
    <name evidence="11" type="ORF">HLPR_17000</name>
</gene>
<evidence type="ECO:0000313" key="11">
    <source>
        <dbReference type="EMBL" id="BEP29369.1"/>
    </source>
</evidence>